<dbReference type="GO" id="GO:0010181">
    <property type="term" value="F:FMN binding"/>
    <property type="evidence" value="ECO:0007669"/>
    <property type="project" value="InterPro"/>
</dbReference>
<dbReference type="InterPro" id="IPR013785">
    <property type="entry name" value="Aldolase_TIM"/>
</dbReference>
<dbReference type="GO" id="GO:0051536">
    <property type="term" value="F:iron-sulfur cluster binding"/>
    <property type="evidence" value="ECO:0007669"/>
    <property type="project" value="UniProtKB-KW"/>
</dbReference>
<keyword evidence="5" id="KW-0288">FMN</keyword>
<dbReference type="Proteomes" id="UP000251047">
    <property type="component" value="Unassembled WGS sequence"/>
</dbReference>
<evidence type="ECO:0000259" key="12">
    <source>
        <dbReference type="Pfam" id="PF07992"/>
    </source>
</evidence>
<dbReference type="PANTHER" id="PTHR42917:SF2">
    <property type="entry name" value="2,4-DIENOYL-COA REDUCTASE [(2E)-ENOYL-COA-PRODUCING]"/>
    <property type="match status" value="1"/>
</dbReference>
<comment type="cofactor">
    <cofactor evidence="1">
        <name>FMN</name>
        <dbReference type="ChEBI" id="CHEBI:58210"/>
    </cofactor>
</comment>
<keyword evidence="6" id="KW-0479">Metal-binding</keyword>
<dbReference type="AlphaFoldDB" id="A0A364VB89"/>
<evidence type="ECO:0000256" key="4">
    <source>
        <dbReference type="ARBA" id="ARBA00022630"/>
    </source>
</evidence>
<evidence type="ECO:0000256" key="10">
    <source>
        <dbReference type="SAM" id="MobiDB-lite"/>
    </source>
</evidence>
<dbReference type="Gene3D" id="3.50.50.60">
    <property type="entry name" value="FAD/NAD(P)-binding domain"/>
    <property type="match status" value="1"/>
</dbReference>
<dbReference type="SUPFAM" id="SSF51971">
    <property type="entry name" value="Nucleotide-binding domain"/>
    <property type="match status" value="1"/>
</dbReference>
<gene>
    <name evidence="13" type="ORF">CWC39_05975</name>
</gene>
<reference evidence="13 14" key="1">
    <citation type="journal article" date="2018" name="Syst. Appl. Microbiol.">
        <title>Corynebacterium heidelbergense sp. nov., isolated from the preen glands of Egyptian geese (Alopochen aegyptiacus).</title>
        <authorList>
            <person name="Braun M.S."/>
            <person name="Wang E."/>
            <person name="Zimmermann S."/>
            <person name="Wink M."/>
        </authorList>
    </citation>
    <scope>NUCLEOTIDE SEQUENCE [LARGE SCALE GENOMIC DNA]</scope>
    <source>
        <strain evidence="13 14">DSM 104638</strain>
    </source>
</reference>
<dbReference type="InterPro" id="IPR023753">
    <property type="entry name" value="FAD/NAD-binding_dom"/>
</dbReference>
<dbReference type="PRINTS" id="PR00419">
    <property type="entry name" value="ADXRDTASE"/>
</dbReference>
<sequence length="782" mass="83423">MTTTAAPGSSTSATPSPSQGGATAASAHTSGQSRTSDQSHPPKYPTLLSPIQVGKRQLRNRVIMGSMHTGLEDDPADAPKLAAFFKRRAQGGVAAIVTGGFPPTMEGNLTPFGHPFTDEETVAAHRQVTDATHEGGALAILQLLHSGRYGYHPMAVSASDTQSPISPFPAREMTVEEIEATIAAYAQSAVNAREAGYDGVQVMGSEGYLINQFLAERVNQRTDDWGGSVDNRQRFPVEVVKAIRAAVPEDFIVDYRISVLDLVEGGQTQEEILQLAEKLEAAGADMLSSGIGWHEAKIPTIVTSVPRAAFSWATAALRERVSIPVVVSNRINTPEVAESLLDGSWAPAGGFAHNDANTERLPGTPQGDLVSMARPLLADPDFVRRAEADEANLLNICIACNQACLDHTFDNQRASCLVNPRACYETELELLPATDVKRVGVIGGGVAGLFAAEALAQRGHAVEVFEAADKVGGQFRLAMMIPGKEEFVSSLVGVQARLDKLGVKIHTDSPRNAQELLESGFDEVVVASGVTPRIPDFPGVREGLAGKIDGVEVMTYAELVSGVKRAGRSVAVVGAGGIGFDVAEYLQDYRDGKPQELKSWNEQWGVTTDPAARAGLTTAHPHCGQREVFMVQRKITPMGKNLNRTTGWVHRATVVMGGAELIVGAGYEGVDSEGLHITVPATDPKAINKAMKDAKHIRNKEERKEALAQIERDMAENRVQRTLGVDTVVLCTGQESVRPDEISPDAAEALRPRVHVVGGADVAAELDAKRAIRQAVEVAAQI</sequence>
<dbReference type="GO" id="GO:0046872">
    <property type="term" value="F:metal ion binding"/>
    <property type="evidence" value="ECO:0007669"/>
    <property type="project" value="UniProtKB-KW"/>
</dbReference>
<dbReference type="OrthoDB" id="3169239at2"/>
<evidence type="ECO:0000256" key="8">
    <source>
        <dbReference type="ARBA" id="ARBA00023004"/>
    </source>
</evidence>
<feature type="domain" description="NADH:flavin oxidoreductase/NADH oxidase N-terminal" evidence="11">
    <location>
        <begin position="47"/>
        <end position="388"/>
    </location>
</feature>
<feature type="region of interest" description="Disordered" evidence="10">
    <location>
        <begin position="1"/>
        <end position="50"/>
    </location>
</feature>
<dbReference type="InterPro" id="IPR001155">
    <property type="entry name" value="OxRdtase_FMN_N"/>
</dbReference>
<evidence type="ECO:0000256" key="6">
    <source>
        <dbReference type="ARBA" id="ARBA00022723"/>
    </source>
</evidence>
<organism evidence="13 14">
    <name type="scientific">Corynebacterium heidelbergense</name>
    <dbReference type="NCBI Taxonomy" id="2055947"/>
    <lineage>
        <taxon>Bacteria</taxon>
        <taxon>Bacillati</taxon>
        <taxon>Actinomycetota</taxon>
        <taxon>Actinomycetes</taxon>
        <taxon>Mycobacteriales</taxon>
        <taxon>Corynebacteriaceae</taxon>
        <taxon>Corynebacterium</taxon>
    </lineage>
</organism>
<evidence type="ECO:0000256" key="5">
    <source>
        <dbReference type="ARBA" id="ARBA00022643"/>
    </source>
</evidence>
<comment type="similarity">
    <text evidence="3">In the N-terminal section; belongs to the NADH:flavin oxidoreductase/NADH oxidase family.</text>
</comment>
<dbReference type="Pfam" id="PF00724">
    <property type="entry name" value="Oxidored_FMN"/>
    <property type="match status" value="1"/>
</dbReference>
<keyword evidence="8" id="KW-0408">Iron</keyword>
<evidence type="ECO:0000256" key="3">
    <source>
        <dbReference type="ARBA" id="ARBA00011048"/>
    </source>
</evidence>
<keyword evidence="9" id="KW-0411">Iron-sulfur</keyword>
<proteinExistence type="inferred from homology"/>
<evidence type="ECO:0000256" key="1">
    <source>
        <dbReference type="ARBA" id="ARBA00001917"/>
    </source>
</evidence>
<comment type="caution">
    <text evidence="13">The sequence shown here is derived from an EMBL/GenBank/DDBJ whole genome shotgun (WGS) entry which is preliminary data.</text>
</comment>
<evidence type="ECO:0000313" key="13">
    <source>
        <dbReference type="EMBL" id="RAV33920.1"/>
    </source>
</evidence>
<dbReference type="GO" id="GO:0016491">
    <property type="term" value="F:oxidoreductase activity"/>
    <property type="evidence" value="ECO:0007669"/>
    <property type="project" value="UniProtKB-KW"/>
</dbReference>
<dbReference type="Pfam" id="PF07992">
    <property type="entry name" value="Pyr_redox_2"/>
    <property type="match status" value="1"/>
</dbReference>
<evidence type="ECO:0000313" key="14">
    <source>
        <dbReference type="Proteomes" id="UP000251047"/>
    </source>
</evidence>
<feature type="domain" description="FAD/NAD(P)-binding" evidence="12">
    <location>
        <begin position="438"/>
        <end position="674"/>
    </location>
</feature>
<dbReference type="RefSeq" id="WP_112769604.1">
    <property type="nucleotide sequence ID" value="NZ_CP063191.1"/>
</dbReference>
<dbReference type="SUPFAM" id="SSF51905">
    <property type="entry name" value="FAD/NAD(P)-binding domain"/>
    <property type="match status" value="1"/>
</dbReference>
<dbReference type="SUPFAM" id="SSF51395">
    <property type="entry name" value="FMN-linked oxidoreductases"/>
    <property type="match status" value="1"/>
</dbReference>
<protein>
    <submittedName>
        <fullName evidence="13">NADPH-dependent 2,4-dienoyl-CoA reductase</fullName>
    </submittedName>
</protein>
<evidence type="ECO:0000256" key="7">
    <source>
        <dbReference type="ARBA" id="ARBA00023002"/>
    </source>
</evidence>
<feature type="compositionally biased region" description="Low complexity" evidence="10">
    <location>
        <begin position="1"/>
        <end position="33"/>
    </location>
</feature>
<dbReference type="InterPro" id="IPR051793">
    <property type="entry name" value="NADH:flavin_oxidoreductase"/>
</dbReference>
<name>A0A364VB89_9CORY</name>
<keyword evidence="4" id="KW-0285">Flavoprotein</keyword>
<dbReference type="Gene3D" id="3.40.50.720">
    <property type="entry name" value="NAD(P)-binding Rossmann-like Domain"/>
    <property type="match status" value="1"/>
</dbReference>
<accession>A0A364VB89</accession>
<dbReference type="InterPro" id="IPR036188">
    <property type="entry name" value="FAD/NAD-bd_sf"/>
</dbReference>
<keyword evidence="7" id="KW-0560">Oxidoreductase</keyword>
<comment type="cofactor">
    <cofactor evidence="2">
        <name>[4Fe-4S] cluster</name>
        <dbReference type="ChEBI" id="CHEBI:49883"/>
    </cofactor>
</comment>
<evidence type="ECO:0000256" key="9">
    <source>
        <dbReference type="ARBA" id="ARBA00023014"/>
    </source>
</evidence>
<dbReference type="EMBL" id="PHQP01000038">
    <property type="protein sequence ID" value="RAV33920.1"/>
    <property type="molecule type" value="Genomic_DNA"/>
</dbReference>
<evidence type="ECO:0000259" key="11">
    <source>
        <dbReference type="Pfam" id="PF00724"/>
    </source>
</evidence>
<dbReference type="CDD" id="cd02930">
    <property type="entry name" value="DCR_FMN"/>
    <property type="match status" value="1"/>
</dbReference>
<dbReference type="PANTHER" id="PTHR42917">
    <property type="entry name" value="2,4-DIENOYL-COA REDUCTASE"/>
    <property type="match status" value="1"/>
</dbReference>
<dbReference type="Gene3D" id="3.20.20.70">
    <property type="entry name" value="Aldolase class I"/>
    <property type="match status" value="1"/>
</dbReference>
<evidence type="ECO:0000256" key="2">
    <source>
        <dbReference type="ARBA" id="ARBA00001966"/>
    </source>
</evidence>